<dbReference type="SUPFAM" id="SSF81321">
    <property type="entry name" value="Family A G protein-coupled receptor-like"/>
    <property type="match status" value="1"/>
</dbReference>
<feature type="transmembrane region" description="Helical" evidence="1">
    <location>
        <begin position="205"/>
        <end position="230"/>
    </location>
</feature>
<accession>A0A0K2TGB6</accession>
<feature type="transmembrane region" description="Helical" evidence="1">
    <location>
        <begin position="106"/>
        <end position="135"/>
    </location>
</feature>
<keyword evidence="1" id="KW-1133">Transmembrane helix</keyword>
<dbReference type="AlphaFoldDB" id="A0A0K2TGB6"/>
<keyword evidence="1" id="KW-0812">Transmembrane</keyword>
<proteinExistence type="predicted"/>
<feature type="transmembrane region" description="Helical" evidence="1">
    <location>
        <begin position="74"/>
        <end position="94"/>
    </location>
</feature>
<feature type="transmembrane region" description="Helical" evidence="1">
    <location>
        <begin position="39"/>
        <end position="62"/>
    </location>
</feature>
<dbReference type="Gene3D" id="1.20.1070.10">
    <property type="entry name" value="Rhodopsin 7-helix transmembrane proteins"/>
    <property type="match status" value="1"/>
</dbReference>
<dbReference type="EMBL" id="HACA01007145">
    <property type="protein sequence ID" value="CDW24506.1"/>
    <property type="molecule type" value="Transcribed_RNA"/>
</dbReference>
<protein>
    <recommendedName>
        <fullName evidence="3">G-protein coupled receptors family 1 profile domain-containing protein</fullName>
    </recommendedName>
</protein>
<dbReference type="OrthoDB" id="10453259at2759"/>
<reference evidence="2" key="1">
    <citation type="submission" date="2014-05" db="EMBL/GenBank/DDBJ databases">
        <authorList>
            <person name="Chronopoulou M."/>
        </authorList>
    </citation>
    <scope>NUCLEOTIDE SEQUENCE</scope>
    <source>
        <tissue evidence="2">Whole organism</tissue>
    </source>
</reference>
<keyword evidence="1" id="KW-0472">Membrane</keyword>
<evidence type="ECO:0008006" key="3">
    <source>
        <dbReference type="Google" id="ProtNLM"/>
    </source>
</evidence>
<organism evidence="2">
    <name type="scientific">Lepeophtheirus salmonis</name>
    <name type="common">Salmon louse</name>
    <name type="synonym">Caligus salmonis</name>
    <dbReference type="NCBI Taxonomy" id="72036"/>
    <lineage>
        <taxon>Eukaryota</taxon>
        <taxon>Metazoa</taxon>
        <taxon>Ecdysozoa</taxon>
        <taxon>Arthropoda</taxon>
        <taxon>Crustacea</taxon>
        <taxon>Multicrustacea</taxon>
        <taxon>Hexanauplia</taxon>
        <taxon>Copepoda</taxon>
        <taxon>Siphonostomatoida</taxon>
        <taxon>Caligidae</taxon>
        <taxon>Lepeophtheirus</taxon>
    </lineage>
</organism>
<evidence type="ECO:0000313" key="2">
    <source>
        <dbReference type="EMBL" id="CDW24506.1"/>
    </source>
</evidence>
<feature type="transmembrane region" description="Helical" evidence="1">
    <location>
        <begin position="156"/>
        <end position="177"/>
    </location>
</feature>
<feature type="transmembrane region" description="Helical" evidence="1">
    <location>
        <begin position="251"/>
        <end position="270"/>
    </location>
</feature>
<evidence type="ECO:0000256" key="1">
    <source>
        <dbReference type="SAM" id="Phobius"/>
    </source>
</evidence>
<sequence>MAEEILDEFNGTDVLIPDDSVVNTILDQNYEEIVPKWTWWWAAAISVAAVALIANLLFIIVVVSNRKRRDLRTFVTAITLVIAVLDILDVLRIMPIFYRDLFYEHIFRHVFCSLGIFHELSVAIFLISISVAVCVQAGRETKYYTSNPRAAWRHKILIPSVLLICAGAAAPFFLIPYEKLSYTCIDPFRAQYIVDTGSDTFPFDIYSTIVSILTYALPLLIIPFTIPIASFRTCFAKQCCVSRFKQPIGELFMVAIICLVYIGTIVGIILPRIDKLLKWETIELGPAPLLWELANNCIRPICYFLMSPGVWEGLGALCCRSKGRRDSEDMEIEVPLRPVTSV</sequence>
<name>A0A0K2TGB6_LEPSM</name>